<comment type="catalytic activity">
    <reaction evidence="12">
        <text>S-ubiquitinyl-[E1 ubiquitin-activating enzyme]-L-cysteine + [acceptor protein]-N-terminal-amino acid = [E1 ubiquitin-activating enzyme]-L-cysteine + N-terminal-ubiquitinyl-[acceptor protein].</text>
        <dbReference type="EC" id="2.3.2.25"/>
    </reaction>
</comment>
<dbReference type="FunFam" id="3.10.110.10:FF:000022">
    <property type="entry name" value="Ubiquitin-conjugating enzyme E2 W"/>
    <property type="match status" value="1"/>
</dbReference>
<comment type="similarity">
    <text evidence="13">Belongs to the monovalent cation:proton antiporter 1 (CPA1) transporter (TC 2.A.36) family.</text>
</comment>
<keyword evidence="5 13" id="KW-0812">Transmembrane</keyword>
<feature type="region of interest" description="Disordered" evidence="14">
    <location>
        <begin position="1654"/>
        <end position="1673"/>
    </location>
</feature>
<comment type="catalytic activity">
    <reaction evidence="1">
        <text>S-ubiquitinyl-[E1 ubiquitin-activating enzyme]-L-cysteine + [E2 ubiquitin-conjugating enzyme]-L-cysteine = [E1 ubiquitin-activating enzyme]-L-cysteine + S-ubiquitinyl-[E2 ubiquitin-conjugating enzyme]-L-cysteine.</text>
        <dbReference type="EC" id="2.3.2.23"/>
    </reaction>
</comment>
<organism evidence="17 18">
    <name type="scientific">Parthenolecanium corni</name>
    <dbReference type="NCBI Taxonomy" id="536013"/>
    <lineage>
        <taxon>Eukaryota</taxon>
        <taxon>Metazoa</taxon>
        <taxon>Ecdysozoa</taxon>
        <taxon>Arthropoda</taxon>
        <taxon>Hexapoda</taxon>
        <taxon>Insecta</taxon>
        <taxon>Pterygota</taxon>
        <taxon>Neoptera</taxon>
        <taxon>Paraneoptera</taxon>
        <taxon>Hemiptera</taxon>
        <taxon>Sternorrhyncha</taxon>
        <taxon>Coccoidea</taxon>
        <taxon>Coccidae</taxon>
        <taxon>Parthenolecanium</taxon>
    </lineage>
</organism>
<evidence type="ECO:0000256" key="6">
    <source>
        <dbReference type="ARBA" id="ARBA00022786"/>
    </source>
</evidence>
<dbReference type="GO" id="GO:0005886">
    <property type="term" value="C:plasma membrane"/>
    <property type="evidence" value="ECO:0007669"/>
    <property type="project" value="TreeGrafter"/>
</dbReference>
<proteinExistence type="inferred from homology"/>
<feature type="compositionally biased region" description="Basic residues" evidence="14">
    <location>
        <begin position="1395"/>
        <end position="1407"/>
    </location>
</feature>
<dbReference type="GO" id="GO:0015386">
    <property type="term" value="F:potassium:proton antiporter activity"/>
    <property type="evidence" value="ECO:0007669"/>
    <property type="project" value="TreeGrafter"/>
</dbReference>
<keyword evidence="11 13" id="KW-0739">Sodium transport</keyword>
<evidence type="ECO:0000256" key="8">
    <source>
        <dbReference type="ARBA" id="ARBA00023053"/>
    </source>
</evidence>
<dbReference type="GO" id="GO:0015385">
    <property type="term" value="F:sodium:proton antiporter activity"/>
    <property type="evidence" value="ECO:0007669"/>
    <property type="project" value="InterPro"/>
</dbReference>
<keyword evidence="7 15" id="KW-1133">Transmembrane helix</keyword>
<feature type="transmembrane region" description="Helical" evidence="15">
    <location>
        <begin position="846"/>
        <end position="863"/>
    </location>
</feature>
<evidence type="ECO:0000259" key="16">
    <source>
        <dbReference type="PROSITE" id="PS50127"/>
    </source>
</evidence>
<feature type="transmembrane region" description="Helical" evidence="15">
    <location>
        <begin position="814"/>
        <end position="834"/>
    </location>
</feature>
<evidence type="ECO:0000256" key="7">
    <source>
        <dbReference type="ARBA" id="ARBA00022989"/>
    </source>
</evidence>
<dbReference type="GO" id="GO:0098719">
    <property type="term" value="P:sodium ion import across plasma membrane"/>
    <property type="evidence" value="ECO:0007669"/>
    <property type="project" value="TreeGrafter"/>
</dbReference>
<keyword evidence="6" id="KW-0833">Ubl conjugation pathway</keyword>
<feature type="compositionally biased region" description="Polar residues" evidence="14">
    <location>
        <begin position="1412"/>
        <end position="1422"/>
    </location>
</feature>
<evidence type="ECO:0000313" key="17">
    <source>
        <dbReference type="EMBL" id="KAK7590929.1"/>
    </source>
</evidence>
<evidence type="ECO:0000256" key="11">
    <source>
        <dbReference type="ARBA" id="ARBA00023201"/>
    </source>
</evidence>
<evidence type="ECO:0000256" key="4">
    <source>
        <dbReference type="ARBA" id="ARBA00022679"/>
    </source>
</evidence>
<feature type="transmembrane region" description="Helical" evidence="15">
    <location>
        <begin position="974"/>
        <end position="999"/>
    </location>
</feature>
<dbReference type="GO" id="GO:0051453">
    <property type="term" value="P:regulation of intracellular pH"/>
    <property type="evidence" value="ECO:0007669"/>
    <property type="project" value="TreeGrafter"/>
</dbReference>
<accession>A0AAN9Y4B3</accession>
<evidence type="ECO:0000256" key="14">
    <source>
        <dbReference type="SAM" id="MobiDB-lite"/>
    </source>
</evidence>
<comment type="caution">
    <text evidence="17">The sequence shown here is derived from an EMBL/GenBank/DDBJ whole genome shotgun (WGS) entry which is preliminary data.</text>
</comment>
<dbReference type="InterPro" id="IPR016135">
    <property type="entry name" value="UBQ-conjugating_enzyme/RWD"/>
</dbReference>
<feature type="transmembrane region" description="Helical" evidence="15">
    <location>
        <begin position="875"/>
        <end position="897"/>
    </location>
</feature>
<evidence type="ECO:0000256" key="15">
    <source>
        <dbReference type="SAM" id="Phobius"/>
    </source>
</evidence>
<evidence type="ECO:0000256" key="12">
    <source>
        <dbReference type="ARBA" id="ARBA00035805"/>
    </source>
</evidence>
<dbReference type="SUPFAM" id="SSF54495">
    <property type="entry name" value="UBC-like"/>
    <property type="match status" value="1"/>
</dbReference>
<feature type="region of interest" description="Disordered" evidence="14">
    <location>
        <begin position="1373"/>
        <end position="1439"/>
    </location>
</feature>
<dbReference type="PRINTS" id="PR01084">
    <property type="entry name" value="NAHEXCHNGR"/>
</dbReference>
<dbReference type="Pfam" id="PF00179">
    <property type="entry name" value="UQ_con"/>
    <property type="match status" value="1"/>
</dbReference>
<dbReference type="PANTHER" id="PTHR10110:SF98">
    <property type="entry name" value="SODIUM_HYDROGEN EXCHANGER"/>
    <property type="match status" value="1"/>
</dbReference>
<dbReference type="NCBIfam" id="TIGR00840">
    <property type="entry name" value="b_cpa1"/>
    <property type="match status" value="1"/>
</dbReference>
<keyword evidence="3 13" id="KW-0813">Transport</keyword>
<evidence type="ECO:0000256" key="9">
    <source>
        <dbReference type="ARBA" id="ARBA00023065"/>
    </source>
</evidence>
<reference evidence="17 18" key="1">
    <citation type="submission" date="2024-03" db="EMBL/GenBank/DDBJ databases">
        <title>Adaptation during the transition from Ophiocordyceps entomopathogen to insect associate is accompanied by gene loss and intensified selection.</title>
        <authorList>
            <person name="Ward C.M."/>
            <person name="Onetto C.A."/>
            <person name="Borneman A.R."/>
        </authorList>
    </citation>
    <scope>NUCLEOTIDE SEQUENCE [LARGE SCALE GENOMIC DNA]</scope>
    <source>
        <strain evidence="17">AWRI1</strain>
        <tissue evidence="17">Single Adult Female</tissue>
    </source>
</reference>
<feature type="transmembrane region" description="Helical" evidence="15">
    <location>
        <begin position="939"/>
        <end position="962"/>
    </location>
</feature>
<dbReference type="Gene3D" id="3.10.110.10">
    <property type="entry name" value="Ubiquitin Conjugating Enzyme"/>
    <property type="match status" value="1"/>
</dbReference>
<comment type="subcellular location">
    <subcellularLocation>
        <location evidence="2">Membrane</location>
        <topology evidence="2">Multi-pass membrane protein</topology>
    </subcellularLocation>
</comment>
<dbReference type="Proteomes" id="UP001367676">
    <property type="component" value="Unassembled WGS sequence"/>
</dbReference>
<dbReference type="PANTHER" id="PTHR10110">
    <property type="entry name" value="SODIUM/HYDROGEN EXCHANGER"/>
    <property type="match status" value="1"/>
</dbReference>
<dbReference type="InterPro" id="IPR000608">
    <property type="entry name" value="UBC"/>
</dbReference>
<feature type="compositionally biased region" description="Polar residues" evidence="14">
    <location>
        <begin position="1377"/>
        <end position="1386"/>
    </location>
</feature>
<dbReference type="Gene3D" id="6.10.250.1040">
    <property type="match status" value="1"/>
</dbReference>
<evidence type="ECO:0000256" key="3">
    <source>
        <dbReference type="ARBA" id="ARBA00022448"/>
    </source>
</evidence>
<feature type="compositionally biased region" description="Basic and acidic residues" evidence="14">
    <location>
        <begin position="1423"/>
        <end position="1434"/>
    </location>
</feature>
<gene>
    <name evidence="17" type="ORF">V9T40_002542</name>
</gene>
<evidence type="ECO:0000256" key="13">
    <source>
        <dbReference type="RuleBase" id="RU003722"/>
    </source>
</evidence>
<dbReference type="EMBL" id="JBBCAQ010000022">
    <property type="protein sequence ID" value="KAK7590929.1"/>
    <property type="molecule type" value="Genomic_DNA"/>
</dbReference>
<feature type="domain" description="UBC core" evidence="16">
    <location>
        <begin position="6"/>
        <end position="158"/>
    </location>
</feature>
<dbReference type="InterPro" id="IPR004709">
    <property type="entry name" value="NaH_exchanger"/>
</dbReference>
<keyword evidence="13" id="KW-0050">Antiport</keyword>
<dbReference type="PROSITE" id="PS50127">
    <property type="entry name" value="UBC_2"/>
    <property type="match status" value="1"/>
</dbReference>
<evidence type="ECO:0000256" key="5">
    <source>
        <dbReference type="ARBA" id="ARBA00022692"/>
    </source>
</evidence>
<dbReference type="Gene3D" id="6.10.140.1330">
    <property type="match status" value="1"/>
</dbReference>
<dbReference type="Pfam" id="PF00999">
    <property type="entry name" value="Na_H_Exchanger"/>
    <property type="match status" value="1"/>
</dbReference>
<evidence type="ECO:0000313" key="18">
    <source>
        <dbReference type="Proteomes" id="UP001367676"/>
    </source>
</evidence>
<feature type="transmembrane region" description="Helical" evidence="15">
    <location>
        <begin position="1168"/>
        <end position="1190"/>
    </location>
</feature>
<keyword evidence="9 13" id="KW-0406">Ion transport</keyword>
<feature type="transmembrane region" description="Helical" evidence="15">
    <location>
        <begin position="909"/>
        <end position="927"/>
    </location>
</feature>
<feature type="transmembrane region" description="Helical" evidence="15">
    <location>
        <begin position="1100"/>
        <end position="1126"/>
    </location>
</feature>
<evidence type="ECO:0000256" key="10">
    <source>
        <dbReference type="ARBA" id="ARBA00023136"/>
    </source>
</evidence>
<evidence type="ECO:0000256" key="1">
    <source>
        <dbReference type="ARBA" id="ARBA00000485"/>
    </source>
</evidence>
<dbReference type="InterPro" id="IPR018422">
    <property type="entry name" value="Cation/H_exchanger_CPA1"/>
</dbReference>
<keyword evidence="8" id="KW-0915">Sodium</keyword>
<name>A0AAN9Y4B3_9HEMI</name>
<evidence type="ECO:0000256" key="2">
    <source>
        <dbReference type="ARBA" id="ARBA00004141"/>
    </source>
</evidence>
<dbReference type="SMART" id="SM00212">
    <property type="entry name" value="UBCc"/>
    <property type="match status" value="1"/>
</dbReference>
<feature type="transmembrane region" description="Helical" evidence="15">
    <location>
        <begin position="1019"/>
        <end position="1048"/>
    </location>
</feature>
<dbReference type="GO" id="GO:0061631">
    <property type="term" value="F:ubiquitin conjugating enzyme activity"/>
    <property type="evidence" value="ECO:0007669"/>
    <property type="project" value="UniProtKB-EC"/>
</dbReference>
<dbReference type="GO" id="GO:0016567">
    <property type="term" value="P:protein ubiquitination"/>
    <property type="evidence" value="ECO:0007669"/>
    <property type="project" value="UniProtKB-ARBA"/>
</dbReference>
<keyword evidence="4" id="KW-0808">Transferase</keyword>
<sequence>MASPSPSERRLQKELSALLKDPPPGVSVDANAIYQHLNLWNVHMKGADGTLYQGEDFQLQFRFSSKYPFDSPEVMFVGDNIPVHPHVYSNGHICLSILTDDWSPALSVQSVCLSIISMLSSCKEKKRPPDNSFYVKTCNKNPKKTKWWYHGLIIIILLHVLDTAAADEKTGSKCSQEDCIANVKERKNSSEKQLLDVLSLEKNAEEKETNGVKRYKIADIEFQRCFSVVMKMSSSQNSIFQFAGTSPPPWSKPRITSNEEATQEEPVTFSSNIPVIEARASTFLKAATPVLACAKKIYISGRRTSQFDGCFNSLLQIKGNLSALSRNSLNPIIFARVSQLLDRIRMYISALKTIENQQYTLQWSKMLKLLASDKLPTEEAGLKGSHVDGRSVGEGNYFVRFESCPSTSNQSIELMPIKELSNNPTSSRASELIPLNQLSNEPTISRVTNSTLVEISAKPTLCQVTEFLSVEKPNNNRASSQMSEYNPIQRLSHQPTSIINLTSIEKPSNNLILDRVTESAAVRNPRNNFISNRATKLSSIRKSGRNFKPFSHRQNNMSSPPNLRYARCKNKSRQNRSSIVYKSSKSYLRNTQISTKNSSFRSTSNSYSYNSYSSNNNKRFKCTRTSKWTYQKNLWVSESDEEYDDRRDLQFSKQMKRSSLKFDSAKNSKPSIHCKQELDFYPLITSNNLAPWNNTEIPLQLLTITPSALKNCIFCGQDHWSHLCLKVNTLETRLTFFSDKNLCFKCSQPGHWPHEKCLFDEEFCKWPRCLAIGQHHSAVCPEGIYPITDFLVERYFDDISELRFHMAPDLNQKVPESCLLIVVGVVIGLVLWCIKNIHITALTPDTFFIYMLPPIILDAGYFMPNRLFFDNLGTILMFAVVGTIFNTLTIGGSLCLVNAMGFFDGDTSILEFFLFAALISAVDPVAVLAVFEEIHVNEILYIVVFGESLLNDAVTVVLYHMFDAYNQMGPSNILYTDLLASIASFFVVAMGGTIIGVVWGFLTGFVTRFTHQVRVIEPILILVMAYISYLNAEMFHMSGILAITFCGITMKNYVEANISHKSHTTVKYTMKMLSSSSETIIFMFLGVSTVSENHHWDMPFIILTIIFCTIYRFAGVMLLSALVNHFRLYKLNTVDKFVMSYGGLRGAVAFALALLINPRHVKSREMFVSTTIAVVYFTVFIQGITIRPLVKILNVKKAEKKKPTMNERIHERFMDHMMAGIEDILGHHGNHHLRDRYKRFDNQFIRPYLLRNYQGAEPKILETYSKLAMKDALDFMRRNASTLGNISNAESASGIFRNYTAANLPASSSCSQIDGAWNVDLQEMDYNPCKKDLTDAKIHHLLDAELCQSAKKTTDPLQHRRLSYSRHVVDERDLLQQGIQRTNSPIKRSAGGDSRRHHHRRSKRSGRMNHVTFPSTKQNSTESNEKRNERKNTGDDYNSSDEWDAGITFTVNPARCYETEDELSAVDMKIPWGRHEEESDLDVEIMKKREYPYWDRSKEYLPYSSRANSILETSTEKPKLSSVLNLFRKDRSRCSIARLESNDSLDRRFSATIVRTKDQRTASVTTTFLSPYKDLNSPLRRGSMMELGATNSKMSDEDFLAGKNHTCLKLARNFAIITYPQLFAAVTYRNSDGSPRFRSGSMCIPRRRDGFLTISTKTSSSSSSSSDDEESLG</sequence>
<feature type="transmembrane region" description="Helical" evidence="15">
    <location>
        <begin position="1138"/>
        <end position="1156"/>
    </location>
</feature>
<keyword evidence="18" id="KW-1185">Reference proteome</keyword>
<keyword evidence="10 15" id="KW-0472">Membrane</keyword>
<dbReference type="CDD" id="cd23808">
    <property type="entry name" value="UBCc_UBE2W"/>
    <property type="match status" value="1"/>
</dbReference>
<dbReference type="InterPro" id="IPR006153">
    <property type="entry name" value="Cation/H_exchanger_TM"/>
</dbReference>
<protein>
    <recommendedName>
        <fullName evidence="13">Sodium/hydrogen exchanger</fullName>
    </recommendedName>
</protein>